<dbReference type="PANTHER" id="PTHR31758">
    <property type="entry name" value="BTB/POZ DOMAIN-CONTAINING PROTEIN YLR108C"/>
    <property type="match status" value="1"/>
</dbReference>
<feature type="compositionally biased region" description="Pro residues" evidence="1">
    <location>
        <begin position="309"/>
        <end position="319"/>
    </location>
</feature>
<reference evidence="2 3" key="1">
    <citation type="submission" date="2017-12" db="EMBL/GenBank/DDBJ databases">
        <title>Comparative genomics of Botrytis spp.</title>
        <authorList>
            <person name="Valero-Jimenez C.A."/>
            <person name="Tapia P."/>
            <person name="Veloso J."/>
            <person name="Silva-Moreno E."/>
            <person name="Staats M."/>
            <person name="Valdes J.H."/>
            <person name="Van Kan J.A.L."/>
        </authorList>
    </citation>
    <scope>NUCLEOTIDE SEQUENCE [LARGE SCALE GENOMIC DNA]</scope>
    <source>
        <strain evidence="2 3">MUCL435</strain>
    </source>
</reference>
<dbReference type="InterPro" id="IPR011333">
    <property type="entry name" value="SKP1/BTB/POZ_sf"/>
</dbReference>
<evidence type="ECO:0000256" key="1">
    <source>
        <dbReference type="SAM" id="MobiDB-lite"/>
    </source>
</evidence>
<evidence type="ECO:0000313" key="2">
    <source>
        <dbReference type="EMBL" id="THV44232.1"/>
    </source>
</evidence>
<evidence type="ECO:0000313" key="3">
    <source>
        <dbReference type="Proteomes" id="UP000308671"/>
    </source>
</evidence>
<feature type="compositionally biased region" description="Low complexity" evidence="1">
    <location>
        <begin position="17"/>
        <end position="27"/>
    </location>
</feature>
<dbReference type="Proteomes" id="UP000308671">
    <property type="component" value="Unassembled WGS sequence"/>
</dbReference>
<keyword evidence="3" id="KW-1185">Reference proteome</keyword>
<dbReference type="PANTHER" id="PTHR31758:SF2">
    <property type="entry name" value="BTB_POZ DOMAIN-CONTAINING PROTEIN YLR108C"/>
    <property type="match status" value="1"/>
</dbReference>
<dbReference type="Gene3D" id="3.30.710.10">
    <property type="entry name" value="Potassium Channel Kv1.1, Chain A"/>
    <property type="match status" value="1"/>
</dbReference>
<dbReference type="EMBL" id="PQXL01000689">
    <property type="protein sequence ID" value="THV44232.1"/>
    <property type="molecule type" value="Genomic_DNA"/>
</dbReference>
<accession>A0A4S8QLB6</accession>
<evidence type="ECO:0008006" key="4">
    <source>
        <dbReference type="Google" id="ProtNLM"/>
    </source>
</evidence>
<feature type="region of interest" description="Disordered" evidence="1">
    <location>
        <begin position="1"/>
        <end position="48"/>
    </location>
</feature>
<gene>
    <name evidence="2" type="ORF">BGAL_0694g00010</name>
</gene>
<dbReference type="AlphaFoldDB" id="A0A4S8QLB6"/>
<proteinExistence type="predicted"/>
<organism evidence="2 3">
    <name type="scientific">Botrytis galanthina</name>
    <dbReference type="NCBI Taxonomy" id="278940"/>
    <lineage>
        <taxon>Eukaryota</taxon>
        <taxon>Fungi</taxon>
        <taxon>Dikarya</taxon>
        <taxon>Ascomycota</taxon>
        <taxon>Pezizomycotina</taxon>
        <taxon>Leotiomycetes</taxon>
        <taxon>Helotiales</taxon>
        <taxon>Sclerotiniaceae</taxon>
        <taxon>Botrytis</taxon>
    </lineage>
</organism>
<dbReference type="SUPFAM" id="SSF54695">
    <property type="entry name" value="POZ domain"/>
    <property type="match status" value="1"/>
</dbReference>
<dbReference type="OrthoDB" id="2414723at2759"/>
<feature type="region of interest" description="Disordered" evidence="1">
    <location>
        <begin position="303"/>
        <end position="326"/>
    </location>
</feature>
<comment type="caution">
    <text evidence="2">The sequence shown here is derived from an EMBL/GenBank/DDBJ whole genome shotgun (WGS) entry which is preliminary data.</text>
</comment>
<sequence length="544" mass="59269">MAQTNGVGEANLARGTPPGASGPSGASRMADPPGILRNPEARGWNTDIPNHLPHEKVFPIQIGTELFRLSGASLSSDAPSYFSQYFQCQLRSAEEKGEDPNTAIRTLYIDRDPITFKDISLHLQGYHVAPRNASHFVKLFADAQFYSLPRLISQLYEESMFITVGDREFQIPLELFSDPGNSPNYFSLSFSIFFFSSPTEIFPGLSREGLLRPPSIIPPSVPNRSSKTFSELVHLLRGYPLEIRSPEHRAELLRDCRYFHLKGLEQKLIPHSISYNLLRRKSEITIRLADIRQSGLSILTDISSSTAPSPEPLTSPSPSPTSSVGYVHYQRPFADSSPSELILEIGDSAALLHWDTMRLEFFGETKTRMGRLLEVVATKLNLSVKQPLGLLMKNGGASSEPASPGKSGLSEEKVRVVLGEDCGVVCDGKVVDLNGATDENSSVGGQGSSKKRRMEDGIALPVNMDVGPGAMKDESWIVKSGQWRLRVQNHGGGVQGARMGVGVGVGGQALINGKAEWECVLVAVRLDAVSGERGRNLNRGFLGA</sequence>
<protein>
    <recommendedName>
        <fullName evidence="4">Potassium channel tetramerisation-type BTB domain-containing protein</fullName>
    </recommendedName>
</protein>
<name>A0A4S8QLB6_9HELO</name>